<dbReference type="Proteomes" id="UP000285310">
    <property type="component" value="Unassembled WGS sequence"/>
</dbReference>
<feature type="domain" description="GST N-terminal" evidence="1">
    <location>
        <begin position="11"/>
        <end position="94"/>
    </location>
</feature>
<dbReference type="Pfam" id="PF02798">
    <property type="entry name" value="GST_N"/>
    <property type="match status" value="1"/>
</dbReference>
<evidence type="ECO:0000259" key="1">
    <source>
        <dbReference type="PROSITE" id="PS50404"/>
    </source>
</evidence>
<dbReference type="InterPro" id="IPR004045">
    <property type="entry name" value="Glutathione_S-Trfase_N"/>
</dbReference>
<evidence type="ECO:0000313" key="4">
    <source>
        <dbReference type="Proteomes" id="UP000285310"/>
    </source>
</evidence>
<dbReference type="InterPro" id="IPR036282">
    <property type="entry name" value="Glutathione-S-Trfase_C_sf"/>
</dbReference>
<dbReference type="Gene3D" id="1.20.1050.10">
    <property type="match status" value="1"/>
</dbReference>
<feature type="domain" description="GST C-terminal" evidence="2">
    <location>
        <begin position="98"/>
        <end position="224"/>
    </location>
</feature>
<dbReference type="PROSITE" id="PS50405">
    <property type="entry name" value="GST_CTER"/>
    <property type="match status" value="1"/>
</dbReference>
<dbReference type="InterPro" id="IPR010987">
    <property type="entry name" value="Glutathione-S-Trfase_C-like"/>
</dbReference>
<keyword evidence="3" id="KW-0808">Transferase</keyword>
<gene>
    <name evidence="3" type="ORF">SAJA_10870</name>
</gene>
<accession>A0A423PLW3</accession>
<dbReference type="SFLD" id="SFLDG01151">
    <property type="entry name" value="Main.2:_Nu-like"/>
    <property type="match status" value="1"/>
</dbReference>
<dbReference type="InParanoid" id="A0A423PLW3"/>
<dbReference type="SUPFAM" id="SSF47616">
    <property type="entry name" value="GST C-terminal domain-like"/>
    <property type="match status" value="1"/>
</dbReference>
<dbReference type="SUPFAM" id="SSF52833">
    <property type="entry name" value="Thioredoxin-like"/>
    <property type="match status" value="1"/>
</dbReference>
<dbReference type="SFLD" id="SFLDS00019">
    <property type="entry name" value="Glutathione_Transferase_(cytos"/>
    <property type="match status" value="1"/>
</dbReference>
<reference evidence="3 4" key="1">
    <citation type="submission" date="2013-10" db="EMBL/GenBank/DDBJ databases">
        <title>Salinisphaera japonica YTM-1 Genome Sequencing.</title>
        <authorList>
            <person name="Lai Q."/>
            <person name="Li C."/>
            <person name="Shao Z."/>
        </authorList>
    </citation>
    <scope>NUCLEOTIDE SEQUENCE [LARGE SCALE GENOMIC DNA]</scope>
    <source>
        <strain evidence="3 4">YTM-1</strain>
    </source>
</reference>
<dbReference type="GO" id="GO:0016740">
    <property type="term" value="F:transferase activity"/>
    <property type="evidence" value="ECO:0007669"/>
    <property type="project" value="UniProtKB-KW"/>
</dbReference>
<evidence type="ECO:0000313" key="3">
    <source>
        <dbReference type="EMBL" id="ROO26569.1"/>
    </source>
</evidence>
<comment type="caution">
    <text evidence="3">The sequence shown here is derived from an EMBL/GenBank/DDBJ whole genome shotgun (WGS) entry which is preliminary data.</text>
</comment>
<proteinExistence type="predicted"/>
<dbReference type="Pfam" id="PF13410">
    <property type="entry name" value="GST_C_2"/>
    <property type="match status" value="1"/>
</dbReference>
<sequence>MAVVAFHNEIKQMLKLYYHPSPNPAKIALYLEEAGLDYEMIPVDTRKGEQHEAAFKKINPNAKTPALIDADTGATVFDSTAILLYLADKTGQFALPADPQVKAQALSWLMFIATGIGPYSGQCVHFRHFAPAGNEYGLNRYDYEAKRHWQLIDDHLAEHAYMAGEQYGLVDIALWGWCAPLPFIMGDDDAWSKYPNIKRLFDEINARPAAERAQAVKAQHAFKSEMDDDARKQMFPHNH</sequence>
<dbReference type="EMBL" id="AYKG01000034">
    <property type="protein sequence ID" value="ROO26569.1"/>
    <property type="molecule type" value="Genomic_DNA"/>
</dbReference>
<name>A0A423PLW3_9GAMM</name>
<dbReference type="InterPro" id="IPR040079">
    <property type="entry name" value="Glutathione_S-Trfase"/>
</dbReference>
<dbReference type="InterPro" id="IPR036249">
    <property type="entry name" value="Thioredoxin-like_sf"/>
</dbReference>
<dbReference type="CDD" id="cd03048">
    <property type="entry name" value="GST_N_Ure2p_like"/>
    <property type="match status" value="1"/>
</dbReference>
<dbReference type="PANTHER" id="PTHR44051:SF19">
    <property type="entry name" value="DISULFIDE-BOND OXIDOREDUCTASE YFCG"/>
    <property type="match status" value="1"/>
</dbReference>
<dbReference type="SFLD" id="SFLDG00358">
    <property type="entry name" value="Main_(cytGST)"/>
    <property type="match status" value="1"/>
</dbReference>
<dbReference type="Gene3D" id="3.40.30.10">
    <property type="entry name" value="Glutaredoxin"/>
    <property type="match status" value="1"/>
</dbReference>
<protein>
    <submittedName>
        <fullName evidence="3">Glutathione S-transferase</fullName>
    </submittedName>
</protein>
<evidence type="ECO:0000259" key="2">
    <source>
        <dbReference type="PROSITE" id="PS50405"/>
    </source>
</evidence>
<organism evidence="3 4">
    <name type="scientific">Salinisphaera japonica YTM-1</name>
    <dbReference type="NCBI Taxonomy" id="1209778"/>
    <lineage>
        <taxon>Bacteria</taxon>
        <taxon>Pseudomonadati</taxon>
        <taxon>Pseudomonadota</taxon>
        <taxon>Gammaproteobacteria</taxon>
        <taxon>Salinisphaerales</taxon>
        <taxon>Salinisphaeraceae</taxon>
        <taxon>Salinisphaera</taxon>
    </lineage>
</organism>
<dbReference type="AlphaFoldDB" id="A0A423PLW3"/>
<keyword evidence="4" id="KW-1185">Reference proteome</keyword>
<dbReference type="PROSITE" id="PS50404">
    <property type="entry name" value="GST_NTER"/>
    <property type="match status" value="1"/>
</dbReference>
<dbReference type="PANTHER" id="PTHR44051">
    <property type="entry name" value="GLUTATHIONE S-TRANSFERASE-RELATED"/>
    <property type="match status" value="1"/>
</dbReference>